<reference evidence="1" key="1">
    <citation type="submission" date="2018-01" db="EMBL/GenBank/DDBJ databases">
        <title>An insight into the sialome of Amazonian anophelines.</title>
        <authorList>
            <person name="Ribeiro J.M."/>
            <person name="Scarpassa V."/>
            <person name="Calvo E."/>
        </authorList>
    </citation>
    <scope>NUCLEOTIDE SEQUENCE</scope>
    <source>
        <tissue evidence="1">Salivary glands</tissue>
    </source>
</reference>
<sequence>MTFAFALSITSLMPSSMPGVFRLISCPVALTMADDSRSFFGVFGPPTAGTMLRRIDTSFLAKFDSSVPDMSSPRFSIVLRRLFDLRSRTIDCLWRGMIGRPLFMASLRESFSRKRFSRICLAISRISCSVSSRLSSGGS</sequence>
<dbReference type="AlphaFoldDB" id="A0A2M4B0H4"/>
<dbReference type="EMBL" id="GGFK01013209">
    <property type="protein sequence ID" value="MBW46530.1"/>
    <property type="molecule type" value="Transcribed_RNA"/>
</dbReference>
<name>A0A2M4B0H4_9DIPT</name>
<organism evidence="1">
    <name type="scientific">Anopheles triannulatus</name>
    <dbReference type="NCBI Taxonomy" id="58253"/>
    <lineage>
        <taxon>Eukaryota</taxon>
        <taxon>Metazoa</taxon>
        <taxon>Ecdysozoa</taxon>
        <taxon>Arthropoda</taxon>
        <taxon>Hexapoda</taxon>
        <taxon>Insecta</taxon>
        <taxon>Pterygota</taxon>
        <taxon>Neoptera</taxon>
        <taxon>Endopterygota</taxon>
        <taxon>Diptera</taxon>
        <taxon>Nematocera</taxon>
        <taxon>Culicoidea</taxon>
        <taxon>Culicidae</taxon>
        <taxon>Anophelinae</taxon>
        <taxon>Anopheles</taxon>
    </lineage>
</organism>
<accession>A0A2M4B0H4</accession>
<proteinExistence type="predicted"/>
<protein>
    <submittedName>
        <fullName evidence="1">Putative secreted protein</fullName>
    </submittedName>
</protein>
<evidence type="ECO:0000313" key="1">
    <source>
        <dbReference type="EMBL" id="MBW46530.1"/>
    </source>
</evidence>